<keyword evidence="1" id="KW-0812">Transmembrane</keyword>
<protein>
    <recommendedName>
        <fullName evidence="2">Tc1-like transposase DDE domain-containing protein</fullName>
    </recommendedName>
</protein>
<feature type="domain" description="Tc1-like transposase DDE" evidence="2">
    <location>
        <begin position="32"/>
        <end position="85"/>
    </location>
</feature>
<dbReference type="Pfam" id="PF13358">
    <property type="entry name" value="DDE_3"/>
    <property type="match status" value="1"/>
</dbReference>
<reference evidence="3 4" key="1">
    <citation type="journal article" date="2019" name="Sci. Rep.">
        <title>Orb-weaving spider Araneus ventricosus genome elucidates the spidroin gene catalogue.</title>
        <authorList>
            <person name="Kono N."/>
            <person name="Nakamura H."/>
            <person name="Ohtoshi R."/>
            <person name="Moran D.A.P."/>
            <person name="Shinohara A."/>
            <person name="Yoshida Y."/>
            <person name="Fujiwara M."/>
            <person name="Mori M."/>
            <person name="Tomita M."/>
            <person name="Arakawa K."/>
        </authorList>
    </citation>
    <scope>NUCLEOTIDE SEQUENCE [LARGE SCALE GENOMIC DNA]</scope>
</reference>
<evidence type="ECO:0000259" key="2">
    <source>
        <dbReference type="Pfam" id="PF13358"/>
    </source>
</evidence>
<dbReference type="InterPro" id="IPR036397">
    <property type="entry name" value="RNaseH_sf"/>
</dbReference>
<evidence type="ECO:0000313" key="4">
    <source>
        <dbReference type="Proteomes" id="UP000499080"/>
    </source>
</evidence>
<feature type="transmembrane region" description="Helical" evidence="1">
    <location>
        <begin position="125"/>
        <end position="147"/>
    </location>
</feature>
<gene>
    <name evidence="3" type="ORF">AVEN_102622_1</name>
</gene>
<organism evidence="3 4">
    <name type="scientific">Araneus ventricosus</name>
    <name type="common">Orbweaver spider</name>
    <name type="synonym">Epeira ventricosa</name>
    <dbReference type="NCBI Taxonomy" id="182803"/>
    <lineage>
        <taxon>Eukaryota</taxon>
        <taxon>Metazoa</taxon>
        <taxon>Ecdysozoa</taxon>
        <taxon>Arthropoda</taxon>
        <taxon>Chelicerata</taxon>
        <taxon>Arachnida</taxon>
        <taxon>Araneae</taxon>
        <taxon>Araneomorphae</taxon>
        <taxon>Entelegynae</taxon>
        <taxon>Araneoidea</taxon>
        <taxon>Araneidae</taxon>
        <taxon>Araneus</taxon>
    </lineage>
</organism>
<keyword evidence="4" id="KW-1185">Reference proteome</keyword>
<dbReference type="Proteomes" id="UP000499080">
    <property type="component" value="Unassembled WGS sequence"/>
</dbReference>
<evidence type="ECO:0000256" key="1">
    <source>
        <dbReference type="SAM" id="Phobius"/>
    </source>
</evidence>
<dbReference type="EMBL" id="BGPR01000083">
    <property type="protein sequence ID" value="GBL92078.1"/>
    <property type="molecule type" value="Genomic_DNA"/>
</dbReference>
<dbReference type="InterPro" id="IPR038717">
    <property type="entry name" value="Tc1-like_DDE_dom"/>
</dbReference>
<accession>A0A4Y2BJ57</accession>
<evidence type="ECO:0000313" key="3">
    <source>
        <dbReference type="EMBL" id="GBL92078.1"/>
    </source>
</evidence>
<name>A0A4Y2BJ57_ARAVE</name>
<dbReference type="GO" id="GO:0003676">
    <property type="term" value="F:nucleic acid binding"/>
    <property type="evidence" value="ECO:0007669"/>
    <property type="project" value="InterPro"/>
</dbReference>
<dbReference type="Gene3D" id="3.30.420.10">
    <property type="entry name" value="Ribonuclease H-like superfamily/Ribonuclease H"/>
    <property type="match status" value="1"/>
</dbReference>
<proteinExistence type="predicted"/>
<sequence length="229" mass="26412">MKAANYLNIIADQLHPYMVFVFPTGNGIFQKDNAPCHKARIVLEWFEEHTNEFHLKSWPPNSPDLNPMEHIWDVMERQLRAQTPPCPNISTLRDRCLVFSHVPKTCGIHAQESCNCFEGQRRRNAFLSSFLLAILNGLSGIAIRFQFRGRRAPGSKPDSPEDLPCLMSPRWCDVEAWRGYQLRCRPCHLTTVQNDNVRPKSPRVSSELDVNVTKLNFRHFNLDEFIIGP</sequence>
<keyword evidence="1" id="KW-1133">Transmembrane helix</keyword>
<dbReference type="AlphaFoldDB" id="A0A4Y2BJ57"/>
<comment type="caution">
    <text evidence="3">The sequence shown here is derived from an EMBL/GenBank/DDBJ whole genome shotgun (WGS) entry which is preliminary data.</text>
</comment>
<dbReference type="OrthoDB" id="6437317at2759"/>
<keyword evidence="1" id="KW-0472">Membrane</keyword>